<dbReference type="RefSeq" id="WP_166535410.1">
    <property type="nucleotide sequence ID" value="NZ_VNHW01000033.1"/>
</dbReference>
<proteinExistence type="predicted"/>
<dbReference type="EMBL" id="VNHW01000033">
    <property type="protein sequence ID" value="TYP80449.1"/>
    <property type="molecule type" value="Genomic_DNA"/>
</dbReference>
<comment type="caution">
    <text evidence="2">The sequence shown here is derived from an EMBL/GenBank/DDBJ whole genome shotgun (WGS) entry which is preliminary data.</text>
</comment>
<gene>
    <name evidence="2" type="ORF">BD833_1333</name>
</gene>
<evidence type="ECO:0000256" key="1">
    <source>
        <dbReference type="SAM" id="MobiDB-lite"/>
    </source>
</evidence>
<evidence type="ECO:0000313" key="2">
    <source>
        <dbReference type="EMBL" id="TYP80449.1"/>
    </source>
</evidence>
<protein>
    <submittedName>
        <fullName evidence="2">Uncharacterized protein</fullName>
    </submittedName>
</protein>
<accession>A0A5S5CMD1</accession>
<feature type="region of interest" description="Disordered" evidence="1">
    <location>
        <begin position="76"/>
        <end position="100"/>
    </location>
</feature>
<dbReference type="Proteomes" id="UP000322499">
    <property type="component" value="Unassembled WGS sequence"/>
</dbReference>
<name>A0A5S5CMD1_9ACTN</name>
<organism evidence="2 3">
    <name type="scientific">Blastococcus xanthinilyticus</name>
    <dbReference type="NCBI Taxonomy" id="1564164"/>
    <lineage>
        <taxon>Bacteria</taxon>
        <taxon>Bacillati</taxon>
        <taxon>Actinomycetota</taxon>
        <taxon>Actinomycetes</taxon>
        <taxon>Geodermatophilales</taxon>
        <taxon>Geodermatophilaceae</taxon>
        <taxon>Blastococcus</taxon>
    </lineage>
</organism>
<dbReference type="AlphaFoldDB" id="A0A5S5CMD1"/>
<sequence length="100" mass="10913">MTNTKHEALQAIDLFLTYRNEHGLTDEQAREHAVADIQKATADVPVGICGARLHYVSTYDGANVLCVCTKAPGHVQAGDAEHEDETRGGAPKAKWENPTW</sequence>
<keyword evidence="3" id="KW-1185">Reference proteome</keyword>
<evidence type="ECO:0000313" key="3">
    <source>
        <dbReference type="Proteomes" id="UP000322499"/>
    </source>
</evidence>
<reference evidence="2 3" key="1">
    <citation type="submission" date="2019-07" db="EMBL/GenBank/DDBJ databases">
        <title>Genomic Encyclopedia of Archaeal and Bacterial Type Strains, Phase II (KMG-II): from individual species to whole genera.</title>
        <authorList>
            <person name="Goeker M."/>
        </authorList>
    </citation>
    <scope>NUCLEOTIDE SEQUENCE [LARGE SCALE GENOMIC DNA]</scope>
    <source>
        <strain evidence="2 3">DSM 46842</strain>
    </source>
</reference>